<keyword evidence="5" id="KW-1185">Reference proteome</keyword>
<evidence type="ECO:0000313" key="5">
    <source>
        <dbReference type="Proteomes" id="UP000239899"/>
    </source>
</evidence>
<dbReference type="Proteomes" id="UP000239899">
    <property type="component" value="Unassembled WGS sequence"/>
</dbReference>
<evidence type="ECO:0000259" key="3">
    <source>
        <dbReference type="Pfam" id="PF02275"/>
    </source>
</evidence>
<dbReference type="InterPro" id="IPR029055">
    <property type="entry name" value="Ntn_hydrolases_N"/>
</dbReference>
<dbReference type="Gene3D" id="3.60.60.10">
    <property type="entry name" value="Penicillin V Acylase, Chain A"/>
    <property type="match status" value="1"/>
</dbReference>
<dbReference type="PANTHER" id="PTHR35527:SF2">
    <property type="entry name" value="HYDROLASE"/>
    <property type="match status" value="1"/>
</dbReference>
<dbReference type="SUPFAM" id="SSF56235">
    <property type="entry name" value="N-terminal nucleophile aminohydrolases (Ntn hydrolases)"/>
    <property type="match status" value="1"/>
</dbReference>
<comment type="caution">
    <text evidence="4">The sequence shown here is derived from an EMBL/GenBank/DDBJ whole genome shotgun (WGS) entry which is preliminary data.</text>
</comment>
<name>A0A2P6TZF0_CHLSO</name>
<accession>A0A2P6TZF0</accession>
<evidence type="ECO:0000256" key="2">
    <source>
        <dbReference type="ARBA" id="ARBA00022801"/>
    </source>
</evidence>
<feature type="domain" description="Choloylglycine hydrolase/NAAA C-terminal" evidence="3">
    <location>
        <begin position="34"/>
        <end position="173"/>
    </location>
</feature>
<dbReference type="Pfam" id="PF02275">
    <property type="entry name" value="CBAH"/>
    <property type="match status" value="1"/>
</dbReference>
<dbReference type="GO" id="GO:0016787">
    <property type="term" value="F:hydrolase activity"/>
    <property type="evidence" value="ECO:0007669"/>
    <property type="project" value="UniProtKB-KW"/>
</dbReference>
<dbReference type="InterPro" id="IPR052193">
    <property type="entry name" value="Peptidase_C59"/>
</dbReference>
<keyword evidence="2 4" id="KW-0378">Hydrolase</keyword>
<dbReference type="EMBL" id="LHPG02000004">
    <property type="protein sequence ID" value="PRW59442.1"/>
    <property type="molecule type" value="Genomic_DNA"/>
</dbReference>
<evidence type="ECO:0000313" key="4">
    <source>
        <dbReference type="EMBL" id="PRW59442.1"/>
    </source>
</evidence>
<proteinExistence type="inferred from homology"/>
<dbReference type="PANTHER" id="PTHR35527">
    <property type="entry name" value="CHOLOYLGLYCINE HYDROLASE"/>
    <property type="match status" value="1"/>
</dbReference>
<protein>
    <submittedName>
        <fullName evidence="4">Choloylglycine hydrolase</fullName>
    </submittedName>
</protein>
<evidence type="ECO:0000256" key="1">
    <source>
        <dbReference type="ARBA" id="ARBA00006625"/>
    </source>
</evidence>
<dbReference type="OrthoDB" id="63199at2759"/>
<reference evidence="4 5" key="1">
    <citation type="journal article" date="2018" name="Plant J.">
        <title>Genome sequences of Chlorella sorokiniana UTEX 1602 and Micractinium conductrix SAG 241.80: implications to maltose excretion by a green alga.</title>
        <authorList>
            <person name="Arriola M.B."/>
            <person name="Velmurugan N."/>
            <person name="Zhang Y."/>
            <person name="Plunkett M.H."/>
            <person name="Hondzo H."/>
            <person name="Barney B.M."/>
        </authorList>
    </citation>
    <scope>NUCLEOTIDE SEQUENCE [LARGE SCALE GENOMIC DNA]</scope>
    <source>
        <strain evidence="5">UTEX 1602</strain>
    </source>
</reference>
<gene>
    <name evidence="4" type="ORF">C2E21_2053</name>
</gene>
<sequence length="322" mass="35152">MNSAGLAGGAQTLGDTKGPMLRYRADGPRTVLAWPEVLLYLLGSYASVQEVAEEFTPQTHQVITNYASPALRSGVEYLFRLTDIVPVHLSLYDASGDGALIEFDGEKGWMLYRNVSAVTNMPTYPEQLQNLQRWQAAKANTTRYMSELLRGSYEVVYQQLPGSYSSAARFVRLRELLTQVCGTDDTPYPDDTNWSPAFDGVADMPERGALAQAAGILQSVEVTRGFTFPLAGWTQCASLRDLANRMLYWRTPLTARWQGVNVTAAAAADGPRILPVFEGWQDAWDDVTALLEQVPGLEPGPAEPGELEDLLPVLNGTAADGG</sequence>
<organism evidence="4 5">
    <name type="scientific">Chlorella sorokiniana</name>
    <name type="common">Freshwater green alga</name>
    <dbReference type="NCBI Taxonomy" id="3076"/>
    <lineage>
        <taxon>Eukaryota</taxon>
        <taxon>Viridiplantae</taxon>
        <taxon>Chlorophyta</taxon>
        <taxon>core chlorophytes</taxon>
        <taxon>Trebouxiophyceae</taxon>
        <taxon>Chlorellales</taxon>
        <taxon>Chlorellaceae</taxon>
        <taxon>Chlorella clade</taxon>
        <taxon>Chlorella</taxon>
    </lineage>
</organism>
<comment type="similarity">
    <text evidence="1">Belongs to the peptidase C59 family.</text>
</comment>
<dbReference type="AlphaFoldDB" id="A0A2P6TZF0"/>
<dbReference type="InterPro" id="IPR029132">
    <property type="entry name" value="CBAH/NAAA_C"/>
</dbReference>